<comment type="catalytic activity">
    <reaction evidence="2">
        <text>5-(methylsulfanyl)-alpha-D-ribose 1-phosphate = 5-(methylsulfanyl)-D-ribulose 1-phosphate</text>
        <dbReference type="Rhea" id="RHEA:19989"/>
        <dbReference type="ChEBI" id="CHEBI:58533"/>
        <dbReference type="ChEBI" id="CHEBI:58548"/>
        <dbReference type="EC" id="5.3.1.23"/>
    </reaction>
</comment>
<organism evidence="3 4">
    <name type="scientific">Aerophobetes bacterium</name>
    <dbReference type="NCBI Taxonomy" id="2030807"/>
    <lineage>
        <taxon>Bacteria</taxon>
        <taxon>Candidatus Aerophobota</taxon>
    </lineage>
</organism>
<feature type="binding site" evidence="2">
    <location>
        <begin position="46"/>
        <end position="48"/>
    </location>
    <ligand>
        <name>substrate</name>
    </ligand>
</feature>
<dbReference type="FunFam" id="3.40.50.10470:FF:000006">
    <property type="entry name" value="Methylthioribose-1-phosphate isomerase"/>
    <property type="match status" value="1"/>
</dbReference>
<dbReference type="SUPFAM" id="SSF100950">
    <property type="entry name" value="NagB/RpiA/CoA transferase-like"/>
    <property type="match status" value="1"/>
</dbReference>
<sequence>MSVKTIEWIEGKIKIIDQTKLPGELKYIYCKDVRDLREAISSLRIRGAPALGIAGALGVILEMQKSSARNYPDFKREMEKVIDYLGSSRPTAVNLFWSLKRMSKCAERNRDKSIEEIKEILKKEALQIMEEDKWCNRQIGKEGASLIEDKDSILTHCNAGALATADYGTALGIIYKAKEEGKRIKVYVDETRPLLQGARLTSWELLQEGIDVTLICDNMAGELMQKGVIDKVLVGADRVAANGDVANKIGTYTLAVLAKENKIPFYVACPLSTVDLSISNGREIPIEERSPKEITEGLGKRIAPSGVKVYNPAFDITPARYITGIITERGICRPPYEKSLKNLKK</sequence>
<dbReference type="InterPro" id="IPR027363">
    <property type="entry name" value="M1Pi_N"/>
</dbReference>
<dbReference type="InterPro" id="IPR005251">
    <property type="entry name" value="IF-M1Pi"/>
</dbReference>
<evidence type="ECO:0000256" key="1">
    <source>
        <dbReference type="ARBA" id="ARBA00023235"/>
    </source>
</evidence>
<name>A0A662D2P0_UNCAE</name>
<proteinExistence type="inferred from homology"/>
<reference evidence="3 4" key="1">
    <citation type="submission" date="2018-06" db="EMBL/GenBank/DDBJ databases">
        <title>Extensive metabolic versatility and redundancy in microbially diverse, dynamic hydrothermal sediments.</title>
        <authorList>
            <person name="Dombrowski N."/>
            <person name="Teske A."/>
            <person name="Baker B.J."/>
        </authorList>
    </citation>
    <scope>NUCLEOTIDE SEQUENCE [LARGE SCALE GENOMIC DNA]</scope>
    <source>
        <strain evidence="3">B7_G13</strain>
    </source>
</reference>
<comment type="caution">
    <text evidence="3">The sequence shown here is derived from an EMBL/GenBank/DDBJ whole genome shotgun (WGS) entry which is preliminary data.</text>
</comment>
<dbReference type="Pfam" id="PF01008">
    <property type="entry name" value="IF-2B"/>
    <property type="match status" value="1"/>
</dbReference>
<evidence type="ECO:0000256" key="2">
    <source>
        <dbReference type="HAMAP-Rule" id="MF_01678"/>
    </source>
</evidence>
<dbReference type="Gene3D" id="1.20.120.420">
    <property type="entry name" value="translation initiation factor eif-2b, domain 1"/>
    <property type="match status" value="1"/>
</dbReference>
<evidence type="ECO:0000313" key="3">
    <source>
        <dbReference type="EMBL" id="RLE06936.1"/>
    </source>
</evidence>
<dbReference type="InterPro" id="IPR000649">
    <property type="entry name" value="IF-2B-related"/>
</dbReference>
<dbReference type="NCBIfam" id="TIGR00512">
    <property type="entry name" value="salvage_mtnA"/>
    <property type="match status" value="1"/>
</dbReference>
<keyword evidence="2" id="KW-0486">Methionine biosynthesis</keyword>
<keyword evidence="2" id="KW-0028">Amino-acid biosynthesis</keyword>
<gene>
    <name evidence="2 3" type="primary">mtnA</name>
    <name evidence="3" type="ORF">DRZ78_03845</name>
</gene>
<feature type="active site" description="Proton donor" evidence="2">
    <location>
        <position position="237"/>
    </location>
</feature>
<dbReference type="Gene3D" id="3.40.50.10470">
    <property type="entry name" value="Translation initiation factor eif-2b, domain 2"/>
    <property type="match status" value="1"/>
</dbReference>
<dbReference type="NCBIfam" id="NF004326">
    <property type="entry name" value="PRK05720.1"/>
    <property type="match status" value="1"/>
</dbReference>
<dbReference type="PANTHER" id="PTHR43475:SF1">
    <property type="entry name" value="METHYLTHIORIBOSE-1-PHOSPHATE ISOMERASE"/>
    <property type="match status" value="1"/>
</dbReference>
<dbReference type="HAMAP" id="MF_01678">
    <property type="entry name" value="Salvage_MtnA"/>
    <property type="match status" value="1"/>
</dbReference>
<dbReference type="EC" id="5.3.1.23" evidence="2"/>
<comment type="similarity">
    <text evidence="2">Belongs to the EIF-2B alpha/beta/delta subunits family. MtnA subfamily.</text>
</comment>
<dbReference type="InterPro" id="IPR011559">
    <property type="entry name" value="Initiation_fac_2B_a/b/d"/>
</dbReference>
<dbReference type="FunFam" id="1.20.120.420:FF:000003">
    <property type="entry name" value="Methylthioribose-1-phosphate isomerase"/>
    <property type="match status" value="1"/>
</dbReference>
<protein>
    <recommendedName>
        <fullName evidence="2">Methylthioribose-1-phosphate isomerase</fullName>
        <shortName evidence="2">M1Pi</shortName>
        <shortName evidence="2">MTR-1-P isomerase</shortName>
        <ecNumber evidence="2">5.3.1.23</ecNumber>
    </recommendedName>
    <alternativeName>
        <fullName evidence="2">S-methyl-5-thioribose-1-phosphate isomerase</fullName>
    </alternativeName>
</protein>
<feature type="binding site" evidence="2">
    <location>
        <position position="89"/>
    </location>
    <ligand>
        <name>substrate</name>
    </ligand>
</feature>
<comment type="function">
    <text evidence="2">Catalyzes the interconversion of methylthioribose-1-phosphate (MTR-1-P) into methylthioribulose-1-phosphate (MTRu-1-P).</text>
</comment>
<keyword evidence="1 2" id="KW-0413">Isomerase</keyword>
<dbReference type="Proteomes" id="UP000277457">
    <property type="component" value="Unassembled WGS sequence"/>
</dbReference>
<feature type="binding site" evidence="2">
    <location>
        <position position="196"/>
    </location>
    <ligand>
        <name>substrate</name>
    </ligand>
</feature>
<dbReference type="AlphaFoldDB" id="A0A662D2P0"/>
<comment type="pathway">
    <text evidence="2">Amino-acid biosynthesis; L-methionine biosynthesis via salvage pathway; L-methionine from S-methyl-5-thio-alpha-D-ribose 1-phosphate: step 1/6.</text>
</comment>
<dbReference type="GO" id="GO:0046523">
    <property type="term" value="F:S-methyl-5-thioribose-1-phosphate isomerase activity"/>
    <property type="evidence" value="ECO:0007669"/>
    <property type="project" value="UniProtKB-UniRule"/>
</dbReference>
<feature type="binding site" evidence="2">
    <location>
        <begin position="247"/>
        <end position="248"/>
    </location>
    <ligand>
        <name>substrate</name>
    </ligand>
</feature>
<dbReference type="PANTHER" id="PTHR43475">
    <property type="entry name" value="METHYLTHIORIBOSE-1-PHOSPHATE ISOMERASE"/>
    <property type="match status" value="1"/>
</dbReference>
<dbReference type="EMBL" id="QMPY01000135">
    <property type="protein sequence ID" value="RLE06936.1"/>
    <property type="molecule type" value="Genomic_DNA"/>
</dbReference>
<dbReference type="InterPro" id="IPR037171">
    <property type="entry name" value="NagB/RpiA_transferase-like"/>
</dbReference>
<dbReference type="NCBIfam" id="TIGR00524">
    <property type="entry name" value="eIF-2B_rel"/>
    <property type="match status" value="1"/>
</dbReference>
<evidence type="ECO:0000313" key="4">
    <source>
        <dbReference type="Proteomes" id="UP000277457"/>
    </source>
</evidence>
<accession>A0A662D2P0</accession>
<dbReference type="InterPro" id="IPR042529">
    <property type="entry name" value="IF_2B-like_C"/>
</dbReference>
<dbReference type="UniPathway" id="UPA00904">
    <property type="reaction ID" value="UER00874"/>
</dbReference>
<feature type="site" description="Transition state stabilizer" evidence="2">
    <location>
        <position position="157"/>
    </location>
</feature>
<dbReference type="GO" id="GO:0019509">
    <property type="term" value="P:L-methionine salvage from methylthioadenosine"/>
    <property type="evidence" value="ECO:0007669"/>
    <property type="project" value="UniProtKB-UniRule"/>
</dbReference>